<keyword evidence="3" id="KW-0539">Nucleus</keyword>
<sequence>MGKVSKATKKFQTKHLKHTLDHRKKLKDHAQKTKGRRGNKSQQEKQEAALTKQDQQLRNSSKEEVFKDMSVEDFFAGGFEVLKASKANKHAAKKQQKQDGKKDEDEDEDDESSSEDEAGMAQNMATLAEKDPEFHKYLQENDKALLDFQGTNPLDGISGDEDEEEQEEKAQEDDVKVSARQSENGVAKETVEVDLKLVKKWKKELAASSVNVKLIRNIVSAFKAAVNANKEDLVDTYKFAVIDGKAFQELMFVALQDMPTAIMKTHPYQISKGSRTLPNNSNVTKIAAVLKSHAGSMITMLQDITNTESAALVLHSLDQILPYFLSHRRIIKEIIRVIVELGATTRDLETQIAAFAFLNNSSREFKKSLLDTVLKTTYSSFIKSCRKTNIRTMPLINFQKNSSAELFGIDEVLGYQIGFEYVRQLAVHLRNSINATTKKSAKTNPVDAYKIVYNWQFCHSLDFWSRVLCAQCNPEKENGKESHLRQLIYPLVQVTIGVIRLIPTAQFFPLRFYLIKSLIRLSQNTGVFIPIYPLLAEILSSTAFSKVPKKRSTLPAFDFEHNIKCNQGYLGTKVYQDGLGEQFVELTCEYFVLYCKSVSFPELTTPAYIGLRRYVKASKNSKFNKQISNVLEKVKQNSDFILNKRSEIDFSPTNRGEVERFLNDLSWDKTPLGSYVQVQREVKEEKAKIIRESLEEDDEQQAKRQSYSADDAEDVEMSDA</sequence>
<evidence type="ECO:0000256" key="1">
    <source>
        <dbReference type="ARBA" id="ARBA00004123"/>
    </source>
</evidence>
<gene>
    <name evidence="5" type="ORF">LAME_0F04742G</name>
</gene>
<reference evidence="6" key="1">
    <citation type="submission" date="2016-03" db="EMBL/GenBank/DDBJ databases">
        <authorList>
            <person name="Devillers Hugo."/>
        </authorList>
    </citation>
    <scope>NUCLEOTIDE SEQUENCE [LARGE SCALE GENOMIC DNA]</scope>
</reference>
<dbReference type="GO" id="GO:0030690">
    <property type="term" value="C:Noc1p-Noc2p complex"/>
    <property type="evidence" value="ECO:0007669"/>
    <property type="project" value="TreeGrafter"/>
</dbReference>
<dbReference type="PANTHER" id="PTHR12687:SF4">
    <property type="entry name" value="NUCLEOLAR COMPLEX PROTEIN 2 HOMOLOG"/>
    <property type="match status" value="1"/>
</dbReference>
<dbReference type="AlphaFoldDB" id="A0A1G4JSM0"/>
<feature type="region of interest" description="Disordered" evidence="4">
    <location>
        <begin position="148"/>
        <end position="183"/>
    </location>
</feature>
<proteinExistence type="inferred from homology"/>
<feature type="compositionally biased region" description="Acidic residues" evidence="4">
    <location>
        <begin position="710"/>
        <end position="720"/>
    </location>
</feature>
<keyword evidence="6" id="KW-1185">Reference proteome</keyword>
<feature type="region of interest" description="Disordered" evidence="4">
    <location>
        <begin position="1"/>
        <end position="68"/>
    </location>
</feature>
<protein>
    <submittedName>
        <fullName evidence="5">LAME_0F04742g1_1</fullName>
    </submittedName>
</protein>
<evidence type="ECO:0000256" key="3">
    <source>
        <dbReference type="ARBA" id="ARBA00023242"/>
    </source>
</evidence>
<feature type="compositionally biased region" description="Basic residues" evidence="4">
    <location>
        <begin position="1"/>
        <end position="39"/>
    </location>
</feature>
<dbReference type="OrthoDB" id="10266662at2759"/>
<dbReference type="EMBL" id="LT598477">
    <property type="protein sequence ID" value="SCU93712.1"/>
    <property type="molecule type" value="Genomic_DNA"/>
</dbReference>
<dbReference type="GO" id="GO:0005730">
    <property type="term" value="C:nucleolus"/>
    <property type="evidence" value="ECO:0007669"/>
    <property type="project" value="TreeGrafter"/>
</dbReference>
<dbReference type="Proteomes" id="UP000191144">
    <property type="component" value="Chromosome F"/>
</dbReference>
<feature type="compositionally biased region" description="Basic and acidic residues" evidence="4">
    <location>
        <begin position="168"/>
        <end position="177"/>
    </location>
</feature>
<feature type="compositionally biased region" description="Acidic residues" evidence="4">
    <location>
        <begin position="104"/>
        <end position="118"/>
    </location>
</feature>
<name>A0A1G4JSM0_9SACH</name>
<feature type="region of interest" description="Disordered" evidence="4">
    <location>
        <begin position="691"/>
        <end position="720"/>
    </location>
</feature>
<feature type="compositionally biased region" description="Acidic residues" evidence="4">
    <location>
        <begin position="158"/>
        <end position="167"/>
    </location>
</feature>
<dbReference type="GO" id="GO:0042273">
    <property type="term" value="P:ribosomal large subunit biogenesis"/>
    <property type="evidence" value="ECO:0007669"/>
    <property type="project" value="TreeGrafter"/>
</dbReference>
<evidence type="ECO:0000256" key="4">
    <source>
        <dbReference type="SAM" id="MobiDB-lite"/>
    </source>
</evidence>
<organism evidence="5 6">
    <name type="scientific">Lachancea meyersii CBS 8951</name>
    <dbReference type="NCBI Taxonomy" id="1266667"/>
    <lineage>
        <taxon>Eukaryota</taxon>
        <taxon>Fungi</taxon>
        <taxon>Dikarya</taxon>
        <taxon>Ascomycota</taxon>
        <taxon>Saccharomycotina</taxon>
        <taxon>Saccharomycetes</taxon>
        <taxon>Saccharomycetales</taxon>
        <taxon>Saccharomycetaceae</taxon>
        <taxon>Lachancea</taxon>
    </lineage>
</organism>
<dbReference type="GO" id="GO:0005654">
    <property type="term" value="C:nucleoplasm"/>
    <property type="evidence" value="ECO:0007669"/>
    <property type="project" value="TreeGrafter"/>
</dbReference>
<feature type="region of interest" description="Disordered" evidence="4">
    <location>
        <begin position="86"/>
        <end position="119"/>
    </location>
</feature>
<comment type="subcellular location">
    <subcellularLocation>
        <location evidence="1">Nucleus</location>
    </subcellularLocation>
</comment>
<evidence type="ECO:0000256" key="2">
    <source>
        <dbReference type="ARBA" id="ARBA00005907"/>
    </source>
</evidence>
<evidence type="ECO:0000313" key="5">
    <source>
        <dbReference type="EMBL" id="SCU93712.1"/>
    </source>
</evidence>
<dbReference type="Pfam" id="PF03715">
    <property type="entry name" value="Noc2"/>
    <property type="match status" value="1"/>
</dbReference>
<feature type="compositionally biased region" description="Basic residues" evidence="4">
    <location>
        <begin position="86"/>
        <end position="95"/>
    </location>
</feature>
<comment type="similarity">
    <text evidence="2">Belongs to the NOC2 family.</text>
</comment>
<dbReference type="InterPro" id="IPR005343">
    <property type="entry name" value="Noc2"/>
</dbReference>
<dbReference type="PANTHER" id="PTHR12687">
    <property type="entry name" value="NUCLEOLAR COMPLEX 2 AND RAD4-RELATED"/>
    <property type="match status" value="1"/>
</dbReference>
<dbReference type="GO" id="GO:0030691">
    <property type="term" value="C:Noc2p-Noc3p complex"/>
    <property type="evidence" value="ECO:0007669"/>
    <property type="project" value="TreeGrafter"/>
</dbReference>
<accession>A0A1G4JSM0</accession>
<evidence type="ECO:0000313" key="6">
    <source>
        <dbReference type="Proteomes" id="UP000191144"/>
    </source>
</evidence>